<name>A0AAN8S6U0_POLSC</name>
<feature type="non-terminal residue" evidence="1">
    <location>
        <position position="1"/>
    </location>
</feature>
<evidence type="ECO:0000313" key="2">
    <source>
        <dbReference type="Proteomes" id="UP001372834"/>
    </source>
</evidence>
<organism evidence="1 2">
    <name type="scientific">Polyplax serrata</name>
    <name type="common">Common mouse louse</name>
    <dbReference type="NCBI Taxonomy" id="468196"/>
    <lineage>
        <taxon>Eukaryota</taxon>
        <taxon>Metazoa</taxon>
        <taxon>Ecdysozoa</taxon>
        <taxon>Arthropoda</taxon>
        <taxon>Hexapoda</taxon>
        <taxon>Insecta</taxon>
        <taxon>Pterygota</taxon>
        <taxon>Neoptera</taxon>
        <taxon>Paraneoptera</taxon>
        <taxon>Psocodea</taxon>
        <taxon>Troctomorpha</taxon>
        <taxon>Phthiraptera</taxon>
        <taxon>Anoplura</taxon>
        <taxon>Polyplacidae</taxon>
        <taxon>Polyplax</taxon>
    </lineage>
</organism>
<reference evidence="1 2" key="1">
    <citation type="submission" date="2023-10" db="EMBL/GenBank/DDBJ databases">
        <title>Genomes of two closely related lineages of the louse Polyplax serrata with different host specificities.</title>
        <authorList>
            <person name="Martinu J."/>
            <person name="Tarabai H."/>
            <person name="Stefka J."/>
            <person name="Hypsa V."/>
        </authorList>
    </citation>
    <scope>NUCLEOTIDE SEQUENCE [LARGE SCALE GENOMIC DNA]</scope>
    <source>
        <strain evidence="1">HR10_N</strain>
    </source>
</reference>
<accession>A0AAN8S6U0</accession>
<feature type="non-terminal residue" evidence="1">
    <location>
        <position position="67"/>
    </location>
</feature>
<proteinExistence type="predicted"/>
<dbReference type="Proteomes" id="UP001372834">
    <property type="component" value="Unassembled WGS sequence"/>
</dbReference>
<dbReference type="EMBL" id="JAWJWE010000004">
    <property type="protein sequence ID" value="KAK6636041.1"/>
    <property type="molecule type" value="Genomic_DNA"/>
</dbReference>
<evidence type="ECO:0000313" key="1">
    <source>
        <dbReference type="EMBL" id="KAK6636041.1"/>
    </source>
</evidence>
<dbReference type="AlphaFoldDB" id="A0AAN8S6U0"/>
<gene>
    <name evidence="1" type="ORF">RUM43_009693</name>
</gene>
<protein>
    <submittedName>
        <fullName evidence="1">Uncharacterized protein</fullName>
    </submittedName>
</protein>
<comment type="caution">
    <text evidence="1">The sequence shown here is derived from an EMBL/GenBank/DDBJ whole genome shotgun (WGS) entry which is preliminary data.</text>
</comment>
<sequence length="67" mass="7287">VDVYAKCCGLQKWYESCKNAGPGTIITTLPTVPGVNTKKAGKVNYSGTEKVLKRLVNFHCDEAWPAS</sequence>